<dbReference type="Pfam" id="PF00107">
    <property type="entry name" value="ADH_zinc_N"/>
    <property type="match status" value="1"/>
</dbReference>
<dbReference type="InterPro" id="IPR036291">
    <property type="entry name" value="NAD(P)-bd_dom_sf"/>
</dbReference>
<comment type="caution">
    <text evidence="5">The sequence shown here is derived from an EMBL/GenBank/DDBJ whole genome shotgun (WGS) entry which is preliminary data.</text>
</comment>
<protein>
    <submittedName>
        <fullName evidence="5">L-erythro-3,5-diaminohexanoate dehydrogenase</fullName>
        <ecNumber evidence="5">1.4.1.11</ecNumber>
    </submittedName>
</protein>
<evidence type="ECO:0000313" key="5">
    <source>
        <dbReference type="EMBL" id="MPL84395.1"/>
    </source>
</evidence>
<dbReference type="AlphaFoldDB" id="A0A644V065"/>
<dbReference type="EMBL" id="VSSQ01000189">
    <property type="protein sequence ID" value="MPL84395.1"/>
    <property type="molecule type" value="Genomic_DNA"/>
</dbReference>
<dbReference type="Pfam" id="PF26370">
    <property type="entry name" value="KDD_N"/>
    <property type="match status" value="1"/>
</dbReference>
<dbReference type="GO" id="GO:0047124">
    <property type="term" value="F:L-erythro-3,5-diaminohexanoate dehydrogenase activity"/>
    <property type="evidence" value="ECO:0007669"/>
    <property type="project" value="UniProtKB-EC"/>
</dbReference>
<dbReference type="Gene3D" id="3.90.180.10">
    <property type="entry name" value="Medium-chain alcohol dehydrogenases, catalytic domain"/>
    <property type="match status" value="1"/>
</dbReference>
<gene>
    <name evidence="5" type="primary">kdd_2</name>
    <name evidence="5" type="ORF">SDC9_30360</name>
</gene>
<dbReference type="EC" id="1.4.1.11" evidence="5"/>
<proteinExistence type="predicted"/>
<dbReference type="InterPro" id="IPR013149">
    <property type="entry name" value="ADH-like_C"/>
</dbReference>
<dbReference type="GO" id="GO:0016651">
    <property type="term" value="F:oxidoreductase activity, acting on NAD(P)H"/>
    <property type="evidence" value="ECO:0007669"/>
    <property type="project" value="TreeGrafter"/>
</dbReference>
<name>A0A644V065_9ZZZZ</name>
<dbReference type="InterPro" id="IPR058932">
    <property type="entry name" value="KDD_N"/>
</dbReference>
<evidence type="ECO:0000256" key="1">
    <source>
        <dbReference type="ARBA" id="ARBA00022857"/>
    </source>
</evidence>
<evidence type="ECO:0000259" key="3">
    <source>
        <dbReference type="Pfam" id="PF00107"/>
    </source>
</evidence>
<feature type="domain" description="Alcohol dehydrogenase-like C-terminal" evidence="3">
    <location>
        <begin position="205"/>
        <end position="296"/>
    </location>
</feature>
<feature type="domain" description="L-erythro-3,5-diaminohexanoate dehydrogenase N-terminal" evidence="4">
    <location>
        <begin position="15"/>
        <end position="161"/>
    </location>
</feature>
<evidence type="ECO:0000256" key="2">
    <source>
        <dbReference type="ARBA" id="ARBA00023002"/>
    </source>
</evidence>
<accession>A0A644V065</accession>
<reference evidence="5" key="1">
    <citation type="submission" date="2019-08" db="EMBL/GenBank/DDBJ databases">
        <authorList>
            <person name="Kucharzyk K."/>
            <person name="Murdoch R.W."/>
            <person name="Higgins S."/>
            <person name="Loffler F."/>
        </authorList>
    </citation>
    <scope>NUCLEOTIDE SEQUENCE</scope>
</reference>
<keyword evidence="2 5" id="KW-0560">Oxidoreductase</keyword>
<organism evidence="5">
    <name type="scientific">bioreactor metagenome</name>
    <dbReference type="NCBI Taxonomy" id="1076179"/>
    <lineage>
        <taxon>unclassified sequences</taxon>
        <taxon>metagenomes</taxon>
        <taxon>ecological metagenomes</taxon>
    </lineage>
</organism>
<dbReference type="GO" id="GO:0070402">
    <property type="term" value="F:NADPH binding"/>
    <property type="evidence" value="ECO:0007669"/>
    <property type="project" value="TreeGrafter"/>
</dbReference>
<keyword evidence="1" id="KW-0521">NADP</keyword>
<dbReference type="SUPFAM" id="SSF51735">
    <property type="entry name" value="NAD(P)-binding Rossmann-fold domains"/>
    <property type="match status" value="1"/>
</dbReference>
<evidence type="ECO:0000259" key="4">
    <source>
        <dbReference type="Pfam" id="PF26370"/>
    </source>
</evidence>
<dbReference type="PANTHER" id="PTHR48106">
    <property type="entry name" value="QUINONE OXIDOREDUCTASE PIG3-RELATED"/>
    <property type="match status" value="1"/>
</dbReference>
<sequence>MPDIQMKRGCRYGTHRVIEPAGTLPQPANRLDNTMEIYDNEVLIEVSTLNIDSASYTQIKKSCGSDAEKMKQMILSIVEERGKMQNPVTGSGGMLIGTVKQIGSAFPVNKLKVGDKIATLVSLSLTPLKIKQILKLTPESDQIDVQAEAILFESGLFAVLPDDIPEKLALAVLDVAGAPAQVDRLVTEGDIVCILGGGGKSGILCCYQAMQNAGKSGKVIVVEYSKENAQRIKDLGLATDVVVADATNVMDVYTKVMAITGGRGCDVTVNNVNVPSTEMTSILITKGQGSVYFFSMATSFTKAALGAEGVGKDINLIVGNGYAKGHANLTLNIIRESKPIRELFEKLYI</sequence>